<dbReference type="EMBL" id="JAYMYQ010000008">
    <property type="protein sequence ID" value="KAK7315664.1"/>
    <property type="molecule type" value="Genomic_DNA"/>
</dbReference>
<gene>
    <name evidence="1" type="ORF">VNO77_34231</name>
</gene>
<accession>A0AAN9PZL7</accession>
<evidence type="ECO:0000313" key="1">
    <source>
        <dbReference type="EMBL" id="KAK7315664.1"/>
    </source>
</evidence>
<organism evidence="1 2">
    <name type="scientific">Canavalia gladiata</name>
    <name type="common">Sword bean</name>
    <name type="synonym">Dolichos gladiatus</name>
    <dbReference type="NCBI Taxonomy" id="3824"/>
    <lineage>
        <taxon>Eukaryota</taxon>
        <taxon>Viridiplantae</taxon>
        <taxon>Streptophyta</taxon>
        <taxon>Embryophyta</taxon>
        <taxon>Tracheophyta</taxon>
        <taxon>Spermatophyta</taxon>
        <taxon>Magnoliopsida</taxon>
        <taxon>eudicotyledons</taxon>
        <taxon>Gunneridae</taxon>
        <taxon>Pentapetalae</taxon>
        <taxon>rosids</taxon>
        <taxon>fabids</taxon>
        <taxon>Fabales</taxon>
        <taxon>Fabaceae</taxon>
        <taxon>Papilionoideae</taxon>
        <taxon>50 kb inversion clade</taxon>
        <taxon>NPAAA clade</taxon>
        <taxon>indigoferoid/millettioid clade</taxon>
        <taxon>Phaseoleae</taxon>
        <taxon>Canavalia</taxon>
    </lineage>
</organism>
<dbReference type="AlphaFoldDB" id="A0AAN9PZL7"/>
<comment type="caution">
    <text evidence="1">The sequence shown here is derived from an EMBL/GenBank/DDBJ whole genome shotgun (WGS) entry which is preliminary data.</text>
</comment>
<dbReference type="Proteomes" id="UP001367508">
    <property type="component" value="Unassembled WGS sequence"/>
</dbReference>
<sequence length="163" mass="18685">MSSFTIYSIICSWSKNLYLIMKSCLHGLGNLNPGILIPEDVMRNSLNSCAWDSCFLYLNFECEHYLRFVVSLWVHVLFSFKGIGLHFPNNNLSLQVIKGLMKRCRRLGGGDGFVNVKVLLKVRISLIHRYRQRLITIVGDIKRINSFCEGILEFVVAMVVLLL</sequence>
<name>A0AAN9PZL7_CANGL</name>
<keyword evidence="2" id="KW-1185">Reference proteome</keyword>
<evidence type="ECO:0000313" key="2">
    <source>
        <dbReference type="Proteomes" id="UP001367508"/>
    </source>
</evidence>
<protein>
    <submittedName>
        <fullName evidence="1">Uncharacterized protein</fullName>
    </submittedName>
</protein>
<proteinExistence type="predicted"/>
<reference evidence="1 2" key="1">
    <citation type="submission" date="2024-01" db="EMBL/GenBank/DDBJ databases">
        <title>The genomes of 5 underutilized Papilionoideae crops provide insights into root nodulation and disease resistanc.</title>
        <authorList>
            <person name="Jiang F."/>
        </authorList>
    </citation>
    <scope>NUCLEOTIDE SEQUENCE [LARGE SCALE GENOMIC DNA]</scope>
    <source>
        <strain evidence="1">LVBAO_FW01</strain>
        <tissue evidence="1">Leaves</tissue>
    </source>
</reference>